<proteinExistence type="predicted"/>
<sequence length="121" mass="14268">MLVSFNSDYEKITMGLFSYISDLKDPSRLEEELNWYNAQDNRQIYLWQSEETENLIGLIGVEEEEDIVLLRHIAVDPSFRNEGLTYRMLDELQKKYDSKNIVATLDTATVISKWQKRLTDK</sequence>
<feature type="domain" description="N-acetyltransferase" evidence="1">
    <location>
        <begin position="3"/>
        <end position="121"/>
    </location>
</feature>
<dbReference type="EMBL" id="FQUF01000005">
    <property type="protein sequence ID" value="SHE41763.1"/>
    <property type="molecule type" value="Genomic_DNA"/>
</dbReference>
<gene>
    <name evidence="2" type="ORF">SAMN02745249_00382</name>
</gene>
<dbReference type="AlphaFoldDB" id="A0A1M4TBD9"/>
<reference evidence="3" key="1">
    <citation type="submission" date="2016-11" db="EMBL/GenBank/DDBJ databases">
        <authorList>
            <person name="Varghese N."/>
            <person name="Submissions S."/>
        </authorList>
    </citation>
    <scope>NUCLEOTIDE SEQUENCE [LARGE SCALE GENOMIC DNA]</scope>
    <source>
        <strain evidence="3">DSM 15692</strain>
    </source>
</reference>
<evidence type="ECO:0000313" key="3">
    <source>
        <dbReference type="Proteomes" id="UP000184128"/>
    </source>
</evidence>
<dbReference type="STRING" id="1121025.SAMN02745249_00382"/>
<keyword evidence="3" id="KW-1185">Reference proteome</keyword>
<dbReference type="GO" id="GO:0016747">
    <property type="term" value="F:acyltransferase activity, transferring groups other than amino-acyl groups"/>
    <property type="evidence" value="ECO:0007669"/>
    <property type="project" value="InterPro"/>
</dbReference>
<accession>A0A1M4TBD9</accession>
<dbReference type="Proteomes" id="UP000184128">
    <property type="component" value="Unassembled WGS sequence"/>
</dbReference>
<dbReference type="InterPro" id="IPR016181">
    <property type="entry name" value="Acyl_CoA_acyltransferase"/>
</dbReference>
<dbReference type="Pfam" id="PF00583">
    <property type="entry name" value="Acetyltransf_1"/>
    <property type="match status" value="1"/>
</dbReference>
<dbReference type="OrthoDB" id="2189687at2"/>
<dbReference type="SUPFAM" id="SSF55729">
    <property type="entry name" value="Acyl-CoA N-acyltransferases (Nat)"/>
    <property type="match status" value="1"/>
</dbReference>
<evidence type="ECO:0000313" key="2">
    <source>
        <dbReference type="EMBL" id="SHE41763.1"/>
    </source>
</evidence>
<dbReference type="CDD" id="cd04301">
    <property type="entry name" value="NAT_SF"/>
    <property type="match status" value="1"/>
</dbReference>
<dbReference type="PROSITE" id="PS51186">
    <property type="entry name" value="GNAT"/>
    <property type="match status" value="1"/>
</dbReference>
<organism evidence="2 3">
    <name type="scientific">Atopostipes suicloacalis DSM 15692</name>
    <dbReference type="NCBI Taxonomy" id="1121025"/>
    <lineage>
        <taxon>Bacteria</taxon>
        <taxon>Bacillati</taxon>
        <taxon>Bacillota</taxon>
        <taxon>Bacilli</taxon>
        <taxon>Lactobacillales</taxon>
        <taxon>Carnobacteriaceae</taxon>
        <taxon>Atopostipes</taxon>
    </lineage>
</organism>
<protein>
    <submittedName>
        <fullName evidence="2">Riboflavin biosynthesis RibT protein</fullName>
    </submittedName>
</protein>
<dbReference type="RefSeq" id="WP_073295473.1">
    <property type="nucleotide sequence ID" value="NZ_FQUF01000005.1"/>
</dbReference>
<dbReference type="Gene3D" id="3.40.630.30">
    <property type="match status" value="1"/>
</dbReference>
<name>A0A1M4TBD9_9LACT</name>
<evidence type="ECO:0000259" key="1">
    <source>
        <dbReference type="PROSITE" id="PS51186"/>
    </source>
</evidence>
<dbReference type="InterPro" id="IPR000182">
    <property type="entry name" value="GNAT_dom"/>
</dbReference>